<proteinExistence type="inferred from homology"/>
<dbReference type="Proteomes" id="UP000201728">
    <property type="component" value="Chromosome"/>
</dbReference>
<comment type="catalytic activity">
    <reaction evidence="1">
        <text>L-glutamyl-tRNA(Gln) + L-glutamine + ATP + H2O = L-glutaminyl-tRNA(Gln) + L-glutamate + ADP + phosphate + H(+)</text>
        <dbReference type="Rhea" id="RHEA:17521"/>
        <dbReference type="Rhea" id="RHEA-COMP:9681"/>
        <dbReference type="Rhea" id="RHEA-COMP:9684"/>
        <dbReference type="ChEBI" id="CHEBI:15377"/>
        <dbReference type="ChEBI" id="CHEBI:15378"/>
        <dbReference type="ChEBI" id="CHEBI:29985"/>
        <dbReference type="ChEBI" id="CHEBI:30616"/>
        <dbReference type="ChEBI" id="CHEBI:43474"/>
        <dbReference type="ChEBI" id="CHEBI:58359"/>
        <dbReference type="ChEBI" id="CHEBI:78520"/>
        <dbReference type="ChEBI" id="CHEBI:78521"/>
        <dbReference type="ChEBI" id="CHEBI:456216"/>
    </reaction>
</comment>
<dbReference type="GO" id="GO:0016740">
    <property type="term" value="F:transferase activity"/>
    <property type="evidence" value="ECO:0007669"/>
    <property type="project" value="UniProtKB-KW"/>
</dbReference>
<dbReference type="Pfam" id="PF02686">
    <property type="entry name" value="GatC"/>
    <property type="match status" value="1"/>
</dbReference>
<protein>
    <recommendedName>
        <fullName evidence="1">Aspartyl/glutamyl-tRNA(Asn/Gln) amidotransferase subunit C</fullName>
        <shortName evidence="1">Asp/Glu-ADT subunit C</shortName>
        <ecNumber evidence="1">6.3.5.-</ecNumber>
    </recommendedName>
</protein>
<dbReference type="EC" id="6.3.5.-" evidence="1"/>
<organism evidence="2 3">
    <name type="scientific">Legionella clemsonensis</name>
    <dbReference type="NCBI Taxonomy" id="1867846"/>
    <lineage>
        <taxon>Bacteria</taxon>
        <taxon>Pseudomonadati</taxon>
        <taxon>Pseudomonadota</taxon>
        <taxon>Gammaproteobacteria</taxon>
        <taxon>Legionellales</taxon>
        <taxon>Legionellaceae</taxon>
        <taxon>Legionella</taxon>
    </lineage>
</organism>
<dbReference type="KEGG" id="lcd:clem_07795"/>
<sequence>MAITNDDLKNIEQLAYLDAETSENTKLAEEMNAIMDFVEQLRQVDTTGIAPLFHPFDLHQRLRPDEVHEQDCTRQLEEIAPLFEENLYLVPKVIESGQ</sequence>
<dbReference type="SUPFAM" id="SSF141000">
    <property type="entry name" value="Glu-tRNAGln amidotransferase C subunit"/>
    <property type="match status" value="1"/>
</dbReference>
<dbReference type="NCBIfam" id="TIGR00135">
    <property type="entry name" value="gatC"/>
    <property type="match status" value="1"/>
</dbReference>
<comment type="subunit">
    <text evidence="1">Heterotrimer of A, B and C subunits.</text>
</comment>
<dbReference type="PANTHER" id="PTHR15004">
    <property type="entry name" value="GLUTAMYL-TRNA(GLN) AMIDOTRANSFERASE SUBUNIT C, MITOCHONDRIAL"/>
    <property type="match status" value="1"/>
</dbReference>
<evidence type="ECO:0000256" key="1">
    <source>
        <dbReference type="HAMAP-Rule" id="MF_00122"/>
    </source>
</evidence>
<name>A0A222P2P6_9GAMM</name>
<comment type="similarity">
    <text evidence="1">Belongs to the GatC family.</text>
</comment>
<evidence type="ECO:0000313" key="2">
    <source>
        <dbReference type="EMBL" id="ASQ46112.1"/>
    </source>
</evidence>
<dbReference type="GO" id="GO:0006412">
    <property type="term" value="P:translation"/>
    <property type="evidence" value="ECO:0007669"/>
    <property type="project" value="UniProtKB-UniRule"/>
</dbReference>
<keyword evidence="1" id="KW-0648">Protein biosynthesis</keyword>
<dbReference type="PANTHER" id="PTHR15004:SF0">
    <property type="entry name" value="GLUTAMYL-TRNA(GLN) AMIDOTRANSFERASE SUBUNIT C, MITOCHONDRIAL"/>
    <property type="match status" value="1"/>
</dbReference>
<keyword evidence="3" id="KW-1185">Reference proteome</keyword>
<dbReference type="Gene3D" id="1.10.20.60">
    <property type="entry name" value="Glu-tRNAGln amidotransferase C subunit, N-terminal domain"/>
    <property type="match status" value="1"/>
</dbReference>
<gene>
    <name evidence="1 2" type="primary">gatC</name>
    <name evidence="2" type="ORF">clem_07795</name>
</gene>
<accession>A0A222P2P6</accession>
<dbReference type="GO" id="GO:0050566">
    <property type="term" value="F:asparaginyl-tRNA synthase (glutamine-hydrolyzing) activity"/>
    <property type="evidence" value="ECO:0007669"/>
    <property type="project" value="RHEA"/>
</dbReference>
<comment type="catalytic activity">
    <reaction evidence="1">
        <text>L-aspartyl-tRNA(Asn) + L-glutamine + ATP + H2O = L-asparaginyl-tRNA(Asn) + L-glutamate + ADP + phosphate + 2 H(+)</text>
        <dbReference type="Rhea" id="RHEA:14513"/>
        <dbReference type="Rhea" id="RHEA-COMP:9674"/>
        <dbReference type="Rhea" id="RHEA-COMP:9677"/>
        <dbReference type="ChEBI" id="CHEBI:15377"/>
        <dbReference type="ChEBI" id="CHEBI:15378"/>
        <dbReference type="ChEBI" id="CHEBI:29985"/>
        <dbReference type="ChEBI" id="CHEBI:30616"/>
        <dbReference type="ChEBI" id="CHEBI:43474"/>
        <dbReference type="ChEBI" id="CHEBI:58359"/>
        <dbReference type="ChEBI" id="CHEBI:78515"/>
        <dbReference type="ChEBI" id="CHEBI:78516"/>
        <dbReference type="ChEBI" id="CHEBI:456216"/>
    </reaction>
</comment>
<dbReference type="GO" id="GO:0006450">
    <property type="term" value="P:regulation of translational fidelity"/>
    <property type="evidence" value="ECO:0007669"/>
    <property type="project" value="InterPro"/>
</dbReference>
<comment type="function">
    <text evidence="1">Allows the formation of correctly charged Asn-tRNA(Asn) or Gln-tRNA(Gln) through the transamidation of misacylated Asp-tRNA(Asn) or Glu-tRNA(Gln) in organisms which lack either or both of asparaginyl-tRNA or glutaminyl-tRNA synthetases. The reaction takes place in the presence of glutamine and ATP through an activated phospho-Asp-tRNA(Asn) or phospho-Glu-tRNA(Gln).</text>
</comment>
<dbReference type="HAMAP" id="MF_00122">
    <property type="entry name" value="GatC"/>
    <property type="match status" value="1"/>
</dbReference>
<keyword evidence="1 2" id="KW-0436">Ligase</keyword>
<dbReference type="RefSeq" id="WP_094091097.1">
    <property type="nucleotide sequence ID" value="NZ_CP016397.1"/>
</dbReference>
<dbReference type="AlphaFoldDB" id="A0A222P2P6"/>
<dbReference type="GO" id="GO:0005524">
    <property type="term" value="F:ATP binding"/>
    <property type="evidence" value="ECO:0007669"/>
    <property type="project" value="UniProtKB-KW"/>
</dbReference>
<evidence type="ECO:0000313" key="3">
    <source>
        <dbReference type="Proteomes" id="UP000201728"/>
    </source>
</evidence>
<keyword evidence="1" id="KW-0067">ATP-binding</keyword>
<dbReference type="GO" id="GO:0050567">
    <property type="term" value="F:glutaminyl-tRNA synthase (glutamine-hydrolyzing) activity"/>
    <property type="evidence" value="ECO:0007669"/>
    <property type="project" value="UniProtKB-UniRule"/>
</dbReference>
<dbReference type="GO" id="GO:0070681">
    <property type="term" value="P:glutaminyl-tRNAGln biosynthesis via transamidation"/>
    <property type="evidence" value="ECO:0007669"/>
    <property type="project" value="TreeGrafter"/>
</dbReference>
<dbReference type="InterPro" id="IPR036113">
    <property type="entry name" value="Asp/Glu-ADT_sf_sub_c"/>
</dbReference>
<dbReference type="OrthoDB" id="9794326at2"/>
<reference evidence="3" key="1">
    <citation type="submission" date="2016-07" db="EMBL/GenBank/DDBJ databases">
        <authorList>
            <person name="Florea S."/>
            <person name="Webb J.S."/>
            <person name="Jaromczyk J."/>
            <person name="Schardl C.L."/>
        </authorList>
    </citation>
    <scope>NUCLEOTIDE SEQUENCE [LARGE SCALE GENOMIC DNA]</scope>
    <source>
        <strain evidence="3">CDC-D5610</strain>
    </source>
</reference>
<dbReference type="InterPro" id="IPR003837">
    <property type="entry name" value="GatC"/>
</dbReference>
<dbReference type="EMBL" id="CP016397">
    <property type="protein sequence ID" value="ASQ46112.1"/>
    <property type="molecule type" value="Genomic_DNA"/>
</dbReference>
<keyword evidence="1" id="KW-0547">Nucleotide-binding</keyword>
<keyword evidence="2" id="KW-0808">Transferase</keyword>